<keyword evidence="2" id="KW-1185">Reference proteome</keyword>
<name>A0ACB9M785_9MYRT</name>
<gene>
    <name evidence="1" type="ORF">MLD38_033442</name>
</gene>
<comment type="caution">
    <text evidence="1">The sequence shown here is derived from an EMBL/GenBank/DDBJ whole genome shotgun (WGS) entry which is preliminary data.</text>
</comment>
<evidence type="ECO:0000313" key="1">
    <source>
        <dbReference type="EMBL" id="KAI4319898.1"/>
    </source>
</evidence>
<evidence type="ECO:0000313" key="2">
    <source>
        <dbReference type="Proteomes" id="UP001057402"/>
    </source>
</evidence>
<reference evidence="2" key="1">
    <citation type="journal article" date="2023" name="Front. Plant Sci.">
        <title>Chromosomal-level genome assembly of Melastoma candidum provides insights into trichome evolution.</title>
        <authorList>
            <person name="Zhong Y."/>
            <person name="Wu W."/>
            <person name="Sun C."/>
            <person name="Zou P."/>
            <person name="Liu Y."/>
            <person name="Dai S."/>
            <person name="Zhou R."/>
        </authorList>
    </citation>
    <scope>NUCLEOTIDE SEQUENCE [LARGE SCALE GENOMIC DNA]</scope>
</reference>
<accession>A0ACB9M785</accession>
<dbReference type="EMBL" id="CM042889">
    <property type="protein sequence ID" value="KAI4319898.1"/>
    <property type="molecule type" value="Genomic_DNA"/>
</dbReference>
<sequence length="288" mass="32636">MANGDHRVQKIEHRVKYSTGYRKYPENVSKIIGYLLLQENGDREMIRLALSPDNVIQSLIIKAKSEVRARKPLAESVLVPHPVNSTDIPMQFSPYSPPSVSRAVSTPSSLGLHDRTQYLSLEEQCDFVVPANSDYPAEHQFSSWPRSRRSPSLPEFSVKICHYFSKGFYKHGRSLEKLELELTELLKSRGGLPVSIASLPMLYYDMYGKSLQAEGYLTESQRHGEAGLSLSKLLLRLKNSIRLLDRPHGQHSVILAEDAQKYSDCGNERFDPPVITNSRQIYLTFSGR</sequence>
<dbReference type="Proteomes" id="UP001057402">
    <property type="component" value="Chromosome 10"/>
</dbReference>
<organism evidence="1 2">
    <name type="scientific">Melastoma candidum</name>
    <dbReference type="NCBI Taxonomy" id="119954"/>
    <lineage>
        <taxon>Eukaryota</taxon>
        <taxon>Viridiplantae</taxon>
        <taxon>Streptophyta</taxon>
        <taxon>Embryophyta</taxon>
        <taxon>Tracheophyta</taxon>
        <taxon>Spermatophyta</taxon>
        <taxon>Magnoliopsida</taxon>
        <taxon>eudicotyledons</taxon>
        <taxon>Gunneridae</taxon>
        <taxon>Pentapetalae</taxon>
        <taxon>rosids</taxon>
        <taxon>malvids</taxon>
        <taxon>Myrtales</taxon>
        <taxon>Melastomataceae</taxon>
        <taxon>Melastomatoideae</taxon>
        <taxon>Melastomateae</taxon>
        <taxon>Melastoma</taxon>
    </lineage>
</organism>
<protein>
    <submittedName>
        <fullName evidence="1">Uncharacterized protein</fullName>
    </submittedName>
</protein>
<proteinExistence type="predicted"/>